<comment type="caution">
    <text evidence="2">The sequence shown here is derived from an EMBL/GenBank/DDBJ whole genome shotgun (WGS) entry which is preliminary data.</text>
</comment>
<evidence type="ECO:0000256" key="1">
    <source>
        <dbReference type="SAM" id="MobiDB-lite"/>
    </source>
</evidence>
<sequence>MSDSSFSGGEALQRYLAGIAESISSGTGLKVGFLEGSTYPDGTSVPMVAAVNEFGGTIDMPERTQTLYFRMNERTGDVSHRFVRAQRSNFAQEVVVPAHQVTIAARPFFRNMIAEKSPKWGDDFGKILKANDYDAEASLALMGERIKGQLQKSIIDLKDPPNRPSTLKQKAGTNPLVDTGHMLDSVDYEVGS</sequence>
<dbReference type="STRING" id="50340.PF66_06202"/>
<reference evidence="2 3" key="1">
    <citation type="journal article" date="2015" name="PLoS ONE">
        <title>Rice-Infecting Pseudomonas Genomes Are Highly Accessorized and Harbor Multiple Putative Virulence Mechanisms to Cause Sheath Brown Rot.</title>
        <authorList>
            <person name="Quibod I.L."/>
            <person name="Grande G."/>
            <person name="Oreiro E.G."/>
            <person name="Borja F.N."/>
            <person name="Dossa G.S."/>
            <person name="Mauleon R."/>
            <person name="Cruz C.V."/>
            <person name="Oliva R."/>
        </authorList>
    </citation>
    <scope>NUCLEOTIDE SEQUENCE [LARGE SCALE GENOMIC DNA]</scope>
    <source>
        <strain evidence="2 3">IRRI 6609</strain>
    </source>
</reference>
<dbReference type="OrthoDB" id="8160844at2"/>
<name>A0A0M9GBW5_9PSED</name>
<feature type="region of interest" description="Disordered" evidence="1">
    <location>
        <begin position="156"/>
        <end position="175"/>
    </location>
</feature>
<evidence type="ECO:0000313" key="2">
    <source>
        <dbReference type="EMBL" id="KPA87292.1"/>
    </source>
</evidence>
<dbReference type="AlphaFoldDB" id="A0A0M9GBW5"/>
<dbReference type="Proteomes" id="UP000037931">
    <property type="component" value="Unassembled WGS sequence"/>
</dbReference>
<evidence type="ECO:0000313" key="3">
    <source>
        <dbReference type="Proteomes" id="UP000037931"/>
    </source>
</evidence>
<protein>
    <submittedName>
        <fullName evidence="2">Uncharacterized protein</fullName>
    </submittedName>
</protein>
<proteinExistence type="predicted"/>
<gene>
    <name evidence="2" type="ORF">PF66_06202</name>
</gene>
<organism evidence="2 3">
    <name type="scientific">Pseudomonas asplenii</name>
    <dbReference type="NCBI Taxonomy" id="53407"/>
    <lineage>
        <taxon>Bacteria</taxon>
        <taxon>Pseudomonadati</taxon>
        <taxon>Pseudomonadota</taxon>
        <taxon>Gammaproteobacteria</taxon>
        <taxon>Pseudomonadales</taxon>
        <taxon>Pseudomonadaceae</taxon>
        <taxon>Pseudomonas</taxon>
    </lineage>
</organism>
<dbReference type="PATRIC" id="fig|50340.43.peg.4435"/>
<keyword evidence="3" id="KW-1185">Reference proteome</keyword>
<dbReference type="RefSeq" id="WP_054064724.1">
    <property type="nucleotide sequence ID" value="NZ_JSYZ01000034.1"/>
</dbReference>
<dbReference type="EMBL" id="JSYZ01000034">
    <property type="protein sequence ID" value="KPA87292.1"/>
    <property type="molecule type" value="Genomic_DNA"/>
</dbReference>
<accession>A0A0M9GBW5</accession>